<comment type="caution">
    <text evidence="8">The sequence shown here is derived from an EMBL/GenBank/DDBJ whole genome shotgun (WGS) entry which is preliminary data.</text>
</comment>
<evidence type="ECO:0000313" key="8">
    <source>
        <dbReference type="EMBL" id="KAK0459062.1"/>
    </source>
</evidence>
<feature type="domain" description="Glucose-methanol-choline oxidoreductase N-terminal" evidence="6">
    <location>
        <begin position="20"/>
        <end position="228"/>
    </location>
</feature>
<dbReference type="EMBL" id="JAUEPS010000015">
    <property type="protein sequence ID" value="KAK0459062.1"/>
    <property type="molecule type" value="Genomic_DNA"/>
</dbReference>
<dbReference type="RefSeq" id="XP_060331288.1">
    <property type="nucleotide sequence ID" value="XM_060476085.1"/>
</dbReference>
<gene>
    <name evidence="8" type="ORF">EV420DRAFT_1629223</name>
</gene>
<dbReference type="SUPFAM" id="SSF51905">
    <property type="entry name" value="FAD/NAD(P)-binding domain"/>
    <property type="match status" value="1"/>
</dbReference>
<dbReference type="InterPro" id="IPR036188">
    <property type="entry name" value="FAD/NAD-bd_sf"/>
</dbReference>
<evidence type="ECO:0000256" key="5">
    <source>
        <dbReference type="PIRSR" id="PIRSR000137-1"/>
    </source>
</evidence>
<dbReference type="Proteomes" id="UP001175211">
    <property type="component" value="Unassembled WGS sequence"/>
</dbReference>
<evidence type="ECO:0000259" key="6">
    <source>
        <dbReference type="Pfam" id="PF00732"/>
    </source>
</evidence>
<feature type="active site" description="Proton donor" evidence="5">
    <location>
        <position position="386"/>
    </location>
</feature>
<dbReference type="PANTHER" id="PTHR11552">
    <property type="entry name" value="GLUCOSE-METHANOL-CHOLINE GMC OXIDOREDUCTASE"/>
    <property type="match status" value="1"/>
</dbReference>
<dbReference type="PIRSF" id="PIRSF000137">
    <property type="entry name" value="Alcohol_oxidase"/>
    <property type="match status" value="1"/>
</dbReference>
<dbReference type="GO" id="GO:0050660">
    <property type="term" value="F:flavin adenine dinucleotide binding"/>
    <property type="evidence" value="ECO:0007669"/>
    <property type="project" value="InterPro"/>
</dbReference>
<evidence type="ECO:0000256" key="3">
    <source>
        <dbReference type="ARBA" id="ARBA00022630"/>
    </source>
</evidence>
<accession>A0AA39N5W5</accession>
<dbReference type="InterPro" id="IPR000172">
    <property type="entry name" value="GMC_OxRdtase_N"/>
</dbReference>
<dbReference type="Pfam" id="PF05199">
    <property type="entry name" value="GMC_oxred_C"/>
    <property type="match status" value="1"/>
</dbReference>
<dbReference type="PANTHER" id="PTHR11552:SF147">
    <property type="entry name" value="CHOLINE DEHYDROGENASE, MITOCHONDRIAL"/>
    <property type="match status" value="1"/>
</dbReference>
<protein>
    <submittedName>
        <fullName evidence="8">Aryl-alcohol oxidase-like protein</fullName>
    </submittedName>
</protein>
<dbReference type="AlphaFoldDB" id="A0AA39N5W5"/>
<feature type="active site" description="Proton acceptor" evidence="5">
    <location>
        <position position="430"/>
    </location>
</feature>
<evidence type="ECO:0000313" key="9">
    <source>
        <dbReference type="Proteomes" id="UP001175211"/>
    </source>
</evidence>
<keyword evidence="4" id="KW-0274">FAD</keyword>
<keyword evidence="3" id="KW-0285">Flavoprotein</keyword>
<evidence type="ECO:0000256" key="1">
    <source>
        <dbReference type="ARBA" id="ARBA00001974"/>
    </source>
</evidence>
<name>A0AA39N5W5_ARMTA</name>
<evidence type="ECO:0000256" key="2">
    <source>
        <dbReference type="ARBA" id="ARBA00010790"/>
    </source>
</evidence>
<feature type="domain" description="Glucose-methanol-choline oxidoreductase C-terminal" evidence="7">
    <location>
        <begin position="304"/>
        <end position="435"/>
    </location>
</feature>
<dbReference type="Gene3D" id="3.30.560.10">
    <property type="entry name" value="Glucose Oxidase, domain 3"/>
    <property type="match status" value="2"/>
</dbReference>
<evidence type="ECO:0000259" key="7">
    <source>
        <dbReference type="Pfam" id="PF05199"/>
    </source>
</evidence>
<sequence>MVGLCRKKSFTNHQRTATDDLWDSWARITDDHGWSREAMEKYWLKSSRLVSPAGGHDTTDQEDPSIHGNGPVQVSVGGFPTELDGRVVDASKKLGGRFPYTVDLNAGQFMGVSYMQSSVVLGGSSMNPSQERDNLDILINTHITKLIQTGGRGWRKPEFRAIQVAQNSEDTPVQITARKEILLCAGVFGTPQLLLLSGIGPRRDLKSLGIPPVLELSDVGQHLVDHPAVSIYYAVNSNSTFDRYLRNNTLFAEELRHWEQTRQGLCPDAGHLEMIFINGFAQFGPLPQPETGNFLTVLAGVVTPLSGGYVTINSTNPFDDLLIDPAFMTSPFDHYAIVQVIKDAQEFLALSPWNGFVLDAYGDLRNATTDDAKLEYVRAYGSNINHPIGTARMSPRKAKWGVVDQELLLKGAEGIRIVDASVFPSIPECHIQGTCVYDCREQQDLIKDRYHL</sequence>
<dbReference type="GeneID" id="85359633"/>
<comment type="cofactor">
    <cofactor evidence="1">
        <name>FAD</name>
        <dbReference type="ChEBI" id="CHEBI:57692"/>
    </cofactor>
</comment>
<dbReference type="InterPro" id="IPR007867">
    <property type="entry name" value="GMC_OxRtase_C"/>
</dbReference>
<reference evidence="8" key="1">
    <citation type="submission" date="2023-06" db="EMBL/GenBank/DDBJ databases">
        <authorList>
            <consortium name="Lawrence Berkeley National Laboratory"/>
            <person name="Ahrendt S."/>
            <person name="Sahu N."/>
            <person name="Indic B."/>
            <person name="Wong-Bajracharya J."/>
            <person name="Merenyi Z."/>
            <person name="Ke H.-M."/>
            <person name="Monk M."/>
            <person name="Kocsube S."/>
            <person name="Drula E."/>
            <person name="Lipzen A."/>
            <person name="Balint B."/>
            <person name="Henrissat B."/>
            <person name="Andreopoulos B."/>
            <person name="Martin F.M."/>
            <person name="Harder C.B."/>
            <person name="Rigling D."/>
            <person name="Ford K.L."/>
            <person name="Foster G.D."/>
            <person name="Pangilinan J."/>
            <person name="Papanicolaou A."/>
            <person name="Barry K."/>
            <person name="LaButti K."/>
            <person name="Viragh M."/>
            <person name="Koriabine M."/>
            <person name="Yan M."/>
            <person name="Riley R."/>
            <person name="Champramary S."/>
            <person name="Plett K.L."/>
            <person name="Tsai I.J."/>
            <person name="Slot J."/>
            <person name="Sipos G."/>
            <person name="Plett J."/>
            <person name="Nagy L.G."/>
            <person name="Grigoriev I.V."/>
        </authorList>
    </citation>
    <scope>NUCLEOTIDE SEQUENCE</scope>
    <source>
        <strain evidence="8">CCBAS 213</strain>
    </source>
</reference>
<keyword evidence="9" id="KW-1185">Reference proteome</keyword>
<dbReference type="GO" id="GO:0016614">
    <property type="term" value="F:oxidoreductase activity, acting on CH-OH group of donors"/>
    <property type="evidence" value="ECO:0007669"/>
    <property type="project" value="InterPro"/>
</dbReference>
<organism evidence="8 9">
    <name type="scientific">Armillaria tabescens</name>
    <name type="common">Ringless honey mushroom</name>
    <name type="synonym">Agaricus tabescens</name>
    <dbReference type="NCBI Taxonomy" id="1929756"/>
    <lineage>
        <taxon>Eukaryota</taxon>
        <taxon>Fungi</taxon>
        <taxon>Dikarya</taxon>
        <taxon>Basidiomycota</taxon>
        <taxon>Agaricomycotina</taxon>
        <taxon>Agaricomycetes</taxon>
        <taxon>Agaricomycetidae</taxon>
        <taxon>Agaricales</taxon>
        <taxon>Marasmiineae</taxon>
        <taxon>Physalacriaceae</taxon>
        <taxon>Desarmillaria</taxon>
    </lineage>
</organism>
<proteinExistence type="inferred from homology"/>
<comment type="similarity">
    <text evidence="2">Belongs to the GMC oxidoreductase family.</text>
</comment>
<evidence type="ECO:0000256" key="4">
    <source>
        <dbReference type="ARBA" id="ARBA00022827"/>
    </source>
</evidence>
<dbReference type="Pfam" id="PF00732">
    <property type="entry name" value="GMC_oxred_N"/>
    <property type="match status" value="1"/>
</dbReference>
<dbReference type="Gene3D" id="3.50.50.60">
    <property type="entry name" value="FAD/NAD(P)-binding domain"/>
    <property type="match status" value="2"/>
</dbReference>
<dbReference type="SUPFAM" id="SSF54373">
    <property type="entry name" value="FAD-linked reductases, C-terminal domain"/>
    <property type="match status" value="1"/>
</dbReference>
<dbReference type="InterPro" id="IPR012132">
    <property type="entry name" value="GMC_OxRdtase"/>
</dbReference>